<organism evidence="2 3">
    <name type="scientific">Streptosporangium album</name>
    <dbReference type="NCBI Taxonomy" id="47479"/>
    <lineage>
        <taxon>Bacteria</taxon>
        <taxon>Bacillati</taxon>
        <taxon>Actinomycetota</taxon>
        <taxon>Actinomycetes</taxon>
        <taxon>Streptosporangiales</taxon>
        <taxon>Streptosporangiaceae</taxon>
        <taxon>Streptosporangium</taxon>
    </lineage>
</organism>
<keyword evidence="1" id="KW-0812">Transmembrane</keyword>
<evidence type="ECO:0008006" key="4">
    <source>
        <dbReference type="Google" id="ProtNLM"/>
    </source>
</evidence>
<dbReference type="InterPro" id="IPR025519">
    <property type="entry name" value="DUF4407"/>
</dbReference>
<accession>A0A7W7RUZ3</accession>
<dbReference type="Pfam" id="PF14362">
    <property type="entry name" value="DUF4407"/>
    <property type="match status" value="1"/>
</dbReference>
<name>A0A7W7RUZ3_9ACTN</name>
<evidence type="ECO:0000256" key="1">
    <source>
        <dbReference type="SAM" id="Phobius"/>
    </source>
</evidence>
<dbReference type="AlphaFoldDB" id="A0A7W7RUZ3"/>
<feature type="transmembrane region" description="Helical" evidence="1">
    <location>
        <begin position="51"/>
        <end position="74"/>
    </location>
</feature>
<feature type="transmembrane region" description="Helical" evidence="1">
    <location>
        <begin position="23"/>
        <end position="45"/>
    </location>
</feature>
<proteinExistence type="predicted"/>
<evidence type="ECO:0000313" key="2">
    <source>
        <dbReference type="EMBL" id="MBB4938680.1"/>
    </source>
</evidence>
<protein>
    <recommendedName>
        <fullName evidence="4">DUF4407 domain-containing protein</fullName>
    </recommendedName>
</protein>
<keyword evidence="3" id="KW-1185">Reference proteome</keyword>
<dbReference type="Proteomes" id="UP000534286">
    <property type="component" value="Unassembled WGS sequence"/>
</dbReference>
<reference evidence="2 3" key="1">
    <citation type="submission" date="2020-08" db="EMBL/GenBank/DDBJ databases">
        <title>Sequencing the genomes of 1000 actinobacteria strains.</title>
        <authorList>
            <person name="Klenk H.-P."/>
        </authorList>
    </citation>
    <scope>NUCLEOTIDE SEQUENCE [LARGE SCALE GENOMIC DNA]</scope>
    <source>
        <strain evidence="2 3">DSM 43023</strain>
    </source>
</reference>
<comment type="caution">
    <text evidence="2">The sequence shown here is derived from an EMBL/GenBank/DDBJ whole genome shotgun (WGS) entry which is preliminary data.</text>
</comment>
<gene>
    <name evidence="2" type="ORF">FHR32_002985</name>
</gene>
<dbReference type="EMBL" id="JACHJU010000001">
    <property type="protein sequence ID" value="MBB4938680.1"/>
    <property type="molecule type" value="Genomic_DNA"/>
</dbReference>
<feature type="transmembrane region" description="Helical" evidence="1">
    <location>
        <begin position="86"/>
        <end position="104"/>
    </location>
</feature>
<keyword evidence="1" id="KW-0472">Membrane</keyword>
<sequence length="425" mass="47265">MLRALAGADEGVLDQVPLERTRYVGLGGVVLGTAVVAGISMWFALSQVLGGAHVAMLVPTVIWMLIVLNFDRWLVSTVTGTWHRRLLMLIPRLLVSVVLGFIIAEPLVLRVFETAIVQHVIDGRQAVLNAERDRLLACNPRVPTETPARRDCAGARLLASTTEAGVAELRDLESDAEKLRARVGTDRERHDRLFDKATGECAGDSREGMSGKRGNGPLCRRLDAAARDFLVQSHLNRNEKALRTLEGRITAMRGPLAGRQADFAEKIEAGIGERLSALPRPAAPVGLLERMRALQEVTAVNAYLSGATWLFRLFLILVDCLPVLVKLMGGTTAYDRMADHANRRDEEIHDRRLQLRTEARIGELELQAHRDVEDRRRQRRLMDIAGRATEAQTVEPSRTPWTRIAFPENRREILRGSSETPSGRR</sequence>
<evidence type="ECO:0000313" key="3">
    <source>
        <dbReference type="Proteomes" id="UP000534286"/>
    </source>
</evidence>
<keyword evidence="1" id="KW-1133">Transmembrane helix</keyword>